<dbReference type="SUPFAM" id="SSF49899">
    <property type="entry name" value="Concanavalin A-like lectins/glucanases"/>
    <property type="match status" value="1"/>
</dbReference>
<evidence type="ECO:0000256" key="3">
    <source>
        <dbReference type="ARBA" id="ARBA00022729"/>
    </source>
</evidence>
<dbReference type="Proteomes" id="UP000582659">
    <property type="component" value="Unassembled WGS sequence"/>
</dbReference>
<dbReference type="SMR" id="A0A7I8XHQ9"/>
<dbReference type="FunFam" id="2.60.120.200:FF:000028">
    <property type="entry name" value="Blast:Protein ERGIC-53"/>
    <property type="match status" value="1"/>
</dbReference>
<evidence type="ECO:0000256" key="1">
    <source>
        <dbReference type="ARBA" id="ARBA00004151"/>
    </source>
</evidence>
<reference evidence="12" key="1">
    <citation type="submission" date="2020-09" db="EMBL/GenBank/DDBJ databases">
        <authorList>
            <person name="Kikuchi T."/>
        </authorList>
    </citation>
    <scope>NUCLEOTIDE SEQUENCE</scope>
    <source>
        <strain evidence="12">Ka4C1</strain>
    </source>
</reference>
<dbReference type="Proteomes" id="UP000659654">
    <property type="component" value="Unassembled WGS sequence"/>
</dbReference>
<dbReference type="GO" id="GO:0005537">
    <property type="term" value="F:D-mannose binding"/>
    <property type="evidence" value="ECO:0007669"/>
    <property type="project" value="TreeGrafter"/>
</dbReference>
<evidence type="ECO:0000256" key="10">
    <source>
        <dbReference type="SAM" id="SignalP"/>
    </source>
</evidence>
<feature type="region of interest" description="Disordered" evidence="8">
    <location>
        <begin position="288"/>
        <end position="312"/>
    </location>
</feature>
<keyword evidence="7" id="KW-1015">Disulfide bond</keyword>
<dbReference type="InterPro" id="IPR051136">
    <property type="entry name" value="Intracellular_Lectin-GPT"/>
</dbReference>
<gene>
    <name evidence="12" type="ORF">BXYJ_LOCUS770</name>
</gene>
<feature type="transmembrane region" description="Helical" evidence="9">
    <location>
        <begin position="475"/>
        <end position="493"/>
    </location>
</feature>
<dbReference type="AlphaFoldDB" id="A0A7I8XHQ9"/>
<dbReference type="GO" id="GO:0000139">
    <property type="term" value="C:Golgi membrane"/>
    <property type="evidence" value="ECO:0007669"/>
    <property type="project" value="TreeGrafter"/>
</dbReference>
<dbReference type="PROSITE" id="PS51328">
    <property type="entry name" value="L_LECTIN_LIKE"/>
    <property type="match status" value="1"/>
</dbReference>
<keyword evidence="4" id="KW-0430">Lectin</keyword>
<name>A0A7I8XHQ9_BURXY</name>
<dbReference type="GO" id="GO:0006888">
    <property type="term" value="P:endoplasmic reticulum to Golgi vesicle-mediated transport"/>
    <property type="evidence" value="ECO:0007669"/>
    <property type="project" value="TreeGrafter"/>
</dbReference>
<comment type="caution">
    <text evidence="12">The sequence shown here is derived from an EMBL/GenBank/DDBJ whole genome shotgun (WGS) entry which is preliminary data.</text>
</comment>
<keyword evidence="5 9" id="KW-1133">Transmembrane helix</keyword>
<dbReference type="CDD" id="cd06902">
    <property type="entry name" value="lectin_ERGIC-53_ERGL"/>
    <property type="match status" value="1"/>
</dbReference>
<dbReference type="EMBL" id="CAJFDI010000001">
    <property type="protein sequence ID" value="CAD5208534.1"/>
    <property type="molecule type" value="Genomic_DNA"/>
</dbReference>
<feature type="chain" id="PRO_5035412613" evidence="10">
    <location>
        <begin position="23"/>
        <end position="503"/>
    </location>
</feature>
<evidence type="ECO:0000256" key="6">
    <source>
        <dbReference type="ARBA" id="ARBA00023136"/>
    </source>
</evidence>
<dbReference type="PANTHER" id="PTHR12223">
    <property type="entry name" value="VESICULAR MANNOSE-BINDING LECTIN"/>
    <property type="match status" value="1"/>
</dbReference>
<keyword evidence="6 9" id="KW-0472">Membrane</keyword>
<organism evidence="12 13">
    <name type="scientific">Bursaphelenchus xylophilus</name>
    <name type="common">Pinewood nematode worm</name>
    <name type="synonym">Aphelenchoides xylophilus</name>
    <dbReference type="NCBI Taxonomy" id="6326"/>
    <lineage>
        <taxon>Eukaryota</taxon>
        <taxon>Metazoa</taxon>
        <taxon>Ecdysozoa</taxon>
        <taxon>Nematoda</taxon>
        <taxon>Chromadorea</taxon>
        <taxon>Rhabditida</taxon>
        <taxon>Tylenchina</taxon>
        <taxon>Tylenchomorpha</taxon>
        <taxon>Aphelenchoidea</taxon>
        <taxon>Aphelenchoididae</taxon>
        <taxon>Bursaphelenchus</taxon>
    </lineage>
</organism>
<evidence type="ECO:0000313" key="13">
    <source>
        <dbReference type="Proteomes" id="UP000659654"/>
    </source>
</evidence>
<evidence type="ECO:0000256" key="8">
    <source>
        <dbReference type="SAM" id="MobiDB-lite"/>
    </source>
</evidence>
<protein>
    <submittedName>
        <fullName evidence="12">(pine wood nematode) hypothetical protein</fullName>
    </submittedName>
</protein>
<dbReference type="EMBL" id="CAJFCV020000001">
    <property type="protein sequence ID" value="CAG9081881.1"/>
    <property type="molecule type" value="Genomic_DNA"/>
</dbReference>
<dbReference type="GO" id="GO:0030134">
    <property type="term" value="C:COPII-coated ER to Golgi transport vesicle"/>
    <property type="evidence" value="ECO:0007669"/>
    <property type="project" value="TreeGrafter"/>
</dbReference>
<dbReference type="OrthoDB" id="10265193at2759"/>
<dbReference type="InterPro" id="IPR013320">
    <property type="entry name" value="ConA-like_dom_sf"/>
</dbReference>
<sequence length="503" mass="56837">MYRMSLSTGWLIFLSVTSFVHSQQHVPNPNQMYRRFEYKHSFRAPNLAQRDGTIPFWVVTGDAIASSEQLRLAPSMRSRKGIAWNKRAYTEAENFEVDVAFKITGQRIGADGLAVWYTASQGTLGPVFGANDHWNGLAIMFDSFDNDGRKDNPYVSVMVNDGTKAYNHHNDGSDQILGGCQRDFRNKPYPVRVRIQYLNNILTVDLSDGLTPQPRYETCLRAENVFLPARGFFGVSAATGGLADDHDVVDFSVYSLATHAQREASRAIPQDERQKYDAEFEKQMHEFEEEKKKFKEQHPDKVHEDEDDPGKYYEDAETKQLRLIHESQSAIYRIMEKMEKTLNEVHQRTGAIGTVQQGGQAGQVVQTGGLQQHEKNEIIQSLRDHTNQLRDMKNYINEIFTRSYNIEQKLGGGVPVQTGNAPVAAQGIDPQVRQYLENIQSEVRLVRQNQANAPGGHQAGTTQAVCESNGPSSTFFLLVILIQTGVILAFTYMRSKPDKAKFY</sequence>
<dbReference type="PANTHER" id="PTHR12223:SF28">
    <property type="entry name" value="LECTIN, MANNOSE BINDING 1 LIKE"/>
    <property type="match status" value="1"/>
</dbReference>
<dbReference type="GO" id="GO:0005789">
    <property type="term" value="C:endoplasmic reticulum membrane"/>
    <property type="evidence" value="ECO:0007669"/>
    <property type="project" value="TreeGrafter"/>
</dbReference>
<evidence type="ECO:0000256" key="4">
    <source>
        <dbReference type="ARBA" id="ARBA00022734"/>
    </source>
</evidence>
<accession>A0A7I8XHQ9</accession>
<dbReference type="InterPro" id="IPR005052">
    <property type="entry name" value="Lectin_leg"/>
</dbReference>
<evidence type="ECO:0000256" key="7">
    <source>
        <dbReference type="ARBA" id="ARBA00023157"/>
    </source>
</evidence>
<evidence type="ECO:0000313" key="12">
    <source>
        <dbReference type="EMBL" id="CAD5208534.1"/>
    </source>
</evidence>
<comment type="subcellular location">
    <subcellularLocation>
        <location evidence="1">Endoplasmic reticulum-Golgi intermediate compartment membrane</location>
        <topology evidence="1">Single-pass type I membrane protein</topology>
    </subcellularLocation>
</comment>
<keyword evidence="13" id="KW-1185">Reference proteome</keyword>
<evidence type="ECO:0000256" key="9">
    <source>
        <dbReference type="SAM" id="Phobius"/>
    </source>
</evidence>
<keyword evidence="3 10" id="KW-0732">Signal</keyword>
<dbReference type="GO" id="GO:0033116">
    <property type="term" value="C:endoplasmic reticulum-Golgi intermediate compartment membrane"/>
    <property type="evidence" value="ECO:0007669"/>
    <property type="project" value="UniProtKB-SubCell"/>
</dbReference>
<dbReference type="Gene3D" id="2.60.120.200">
    <property type="match status" value="1"/>
</dbReference>
<feature type="domain" description="L-type lectin-like" evidence="11">
    <location>
        <begin position="34"/>
        <end position="256"/>
    </location>
</feature>
<feature type="signal peptide" evidence="10">
    <location>
        <begin position="1"/>
        <end position="22"/>
    </location>
</feature>
<dbReference type="Pfam" id="PF03388">
    <property type="entry name" value="Lectin_leg-like"/>
    <property type="match status" value="1"/>
</dbReference>
<evidence type="ECO:0000256" key="2">
    <source>
        <dbReference type="ARBA" id="ARBA00022692"/>
    </source>
</evidence>
<proteinExistence type="predicted"/>
<evidence type="ECO:0000256" key="5">
    <source>
        <dbReference type="ARBA" id="ARBA00022989"/>
    </source>
</evidence>
<keyword evidence="2 9" id="KW-0812">Transmembrane</keyword>
<evidence type="ECO:0000259" key="11">
    <source>
        <dbReference type="PROSITE" id="PS51328"/>
    </source>
</evidence>